<protein>
    <submittedName>
        <fullName evidence="2 4">Uncharacterized protein</fullName>
    </submittedName>
</protein>
<feature type="region of interest" description="Disordered" evidence="1">
    <location>
        <begin position="66"/>
        <end position="102"/>
    </location>
</feature>
<dbReference type="EMBL" id="UYYA01000194">
    <property type="protein sequence ID" value="VDM52929.1"/>
    <property type="molecule type" value="Genomic_DNA"/>
</dbReference>
<dbReference type="Proteomes" id="UP000267027">
    <property type="component" value="Unassembled WGS sequence"/>
</dbReference>
<dbReference type="WBParaSite" id="ACOC_0000134301-mRNA-1">
    <property type="protein sequence ID" value="ACOC_0000134301-mRNA-1"/>
    <property type="gene ID" value="ACOC_0000134301"/>
</dbReference>
<accession>A0A0R3PC45</accession>
<proteinExistence type="predicted"/>
<evidence type="ECO:0000256" key="1">
    <source>
        <dbReference type="SAM" id="MobiDB-lite"/>
    </source>
</evidence>
<sequence>MTVVVFELDAFDALRWLVFATAAVSLKFCWYSVDINGRNSAPLREHLAEERRCRKQRGCDEGWRAGGNAVASSLGWPSTDEGRSGRREYFKRDNDDDDDDGDDDLEHYLLAVAW</sequence>
<gene>
    <name evidence="2" type="ORF">ACOC_LOCUS1344</name>
</gene>
<organism evidence="4">
    <name type="scientific">Angiostrongylus costaricensis</name>
    <name type="common">Nematode worm</name>
    <dbReference type="NCBI Taxonomy" id="334426"/>
    <lineage>
        <taxon>Eukaryota</taxon>
        <taxon>Metazoa</taxon>
        <taxon>Ecdysozoa</taxon>
        <taxon>Nematoda</taxon>
        <taxon>Chromadorea</taxon>
        <taxon>Rhabditida</taxon>
        <taxon>Rhabditina</taxon>
        <taxon>Rhabditomorpha</taxon>
        <taxon>Strongyloidea</taxon>
        <taxon>Metastrongylidae</taxon>
        <taxon>Angiostrongylus</taxon>
    </lineage>
</organism>
<evidence type="ECO:0000313" key="2">
    <source>
        <dbReference type="EMBL" id="VDM52929.1"/>
    </source>
</evidence>
<keyword evidence="3" id="KW-1185">Reference proteome</keyword>
<feature type="compositionally biased region" description="Basic and acidic residues" evidence="1">
    <location>
        <begin position="80"/>
        <end position="94"/>
    </location>
</feature>
<reference evidence="2 3" key="2">
    <citation type="submission" date="2018-11" db="EMBL/GenBank/DDBJ databases">
        <authorList>
            <consortium name="Pathogen Informatics"/>
        </authorList>
    </citation>
    <scope>NUCLEOTIDE SEQUENCE [LARGE SCALE GENOMIC DNA]</scope>
    <source>
        <strain evidence="2 3">Costa Rica</strain>
    </source>
</reference>
<dbReference type="AlphaFoldDB" id="A0A0R3PC45"/>
<evidence type="ECO:0000313" key="4">
    <source>
        <dbReference type="WBParaSite" id="ACOC_0000134301-mRNA-1"/>
    </source>
</evidence>
<evidence type="ECO:0000313" key="3">
    <source>
        <dbReference type="Proteomes" id="UP000267027"/>
    </source>
</evidence>
<name>A0A0R3PC45_ANGCS</name>
<reference evidence="4" key="1">
    <citation type="submission" date="2017-02" db="UniProtKB">
        <authorList>
            <consortium name="WormBaseParasite"/>
        </authorList>
    </citation>
    <scope>IDENTIFICATION</scope>
</reference>